<name>A0A9P4HBM2_9PLEO</name>
<dbReference type="EMBL" id="ML978190">
    <property type="protein sequence ID" value="KAF2030412.1"/>
    <property type="molecule type" value="Genomic_DNA"/>
</dbReference>
<dbReference type="Proteomes" id="UP000799777">
    <property type="component" value="Unassembled WGS sequence"/>
</dbReference>
<evidence type="ECO:0000313" key="4">
    <source>
        <dbReference type="Proteomes" id="UP000799777"/>
    </source>
</evidence>
<feature type="region of interest" description="Disordered" evidence="2">
    <location>
        <begin position="125"/>
        <end position="179"/>
    </location>
</feature>
<organism evidence="3 4">
    <name type="scientific">Setomelanomma holmii</name>
    <dbReference type="NCBI Taxonomy" id="210430"/>
    <lineage>
        <taxon>Eukaryota</taxon>
        <taxon>Fungi</taxon>
        <taxon>Dikarya</taxon>
        <taxon>Ascomycota</taxon>
        <taxon>Pezizomycotina</taxon>
        <taxon>Dothideomycetes</taxon>
        <taxon>Pleosporomycetidae</taxon>
        <taxon>Pleosporales</taxon>
        <taxon>Pleosporineae</taxon>
        <taxon>Phaeosphaeriaceae</taxon>
        <taxon>Setomelanomma</taxon>
    </lineage>
</organism>
<evidence type="ECO:0000313" key="3">
    <source>
        <dbReference type="EMBL" id="KAF2030412.1"/>
    </source>
</evidence>
<evidence type="ECO:0000256" key="1">
    <source>
        <dbReference type="SAM" id="Coils"/>
    </source>
</evidence>
<gene>
    <name evidence="3" type="ORF">EK21DRAFT_111936</name>
</gene>
<dbReference type="AlphaFoldDB" id="A0A9P4HBM2"/>
<protein>
    <submittedName>
        <fullName evidence="3">Uncharacterized protein</fullName>
    </submittedName>
</protein>
<feature type="coiled-coil region" evidence="1">
    <location>
        <begin position="37"/>
        <end position="64"/>
    </location>
</feature>
<keyword evidence="4" id="KW-1185">Reference proteome</keyword>
<feature type="compositionally biased region" description="Basic residues" evidence="2">
    <location>
        <begin position="136"/>
        <end position="147"/>
    </location>
</feature>
<proteinExistence type="predicted"/>
<accession>A0A9P4HBM2</accession>
<evidence type="ECO:0000256" key="2">
    <source>
        <dbReference type="SAM" id="MobiDB-lite"/>
    </source>
</evidence>
<reference evidence="3" key="1">
    <citation type="journal article" date="2020" name="Stud. Mycol.">
        <title>101 Dothideomycetes genomes: a test case for predicting lifestyles and emergence of pathogens.</title>
        <authorList>
            <person name="Haridas S."/>
            <person name="Albert R."/>
            <person name="Binder M."/>
            <person name="Bloem J."/>
            <person name="Labutti K."/>
            <person name="Salamov A."/>
            <person name="Andreopoulos B."/>
            <person name="Baker S."/>
            <person name="Barry K."/>
            <person name="Bills G."/>
            <person name="Bluhm B."/>
            <person name="Cannon C."/>
            <person name="Castanera R."/>
            <person name="Culley D."/>
            <person name="Daum C."/>
            <person name="Ezra D."/>
            <person name="Gonzalez J."/>
            <person name="Henrissat B."/>
            <person name="Kuo A."/>
            <person name="Liang C."/>
            <person name="Lipzen A."/>
            <person name="Lutzoni F."/>
            <person name="Magnuson J."/>
            <person name="Mondo S."/>
            <person name="Nolan M."/>
            <person name="Ohm R."/>
            <person name="Pangilinan J."/>
            <person name="Park H.-J."/>
            <person name="Ramirez L."/>
            <person name="Alfaro M."/>
            <person name="Sun H."/>
            <person name="Tritt A."/>
            <person name="Yoshinaga Y."/>
            <person name="Zwiers L.-H."/>
            <person name="Turgeon B."/>
            <person name="Goodwin S."/>
            <person name="Spatafora J."/>
            <person name="Crous P."/>
            <person name="Grigoriev I."/>
        </authorList>
    </citation>
    <scope>NUCLEOTIDE SEQUENCE</scope>
    <source>
        <strain evidence="3">CBS 110217</strain>
    </source>
</reference>
<comment type="caution">
    <text evidence="3">The sequence shown here is derived from an EMBL/GenBank/DDBJ whole genome shotgun (WGS) entry which is preliminary data.</text>
</comment>
<keyword evidence="1" id="KW-0175">Coiled coil</keyword>
<sequence>MSPKDSSNHPELDDIMEAFDRGIQRGQRDDEEHAGGMEKAEKVVEYAKEKLKEMDERVVQLQNESLAKDIENHYLHSELAKAWGERNLEIARALHTESSEMASRDTAAFIPGCAAIAHPQKRRVCTTSSLDSPTIKKPKPTIPRKPRPAQSATPAAGSATRTSLAKTALYGASPPPASAWSVRDMQRENVRTQLVLRLMRGRV</sequence>